<keyword evidence="2" id="KW-1185">Reference proteome</keyword>
<name>A0A9N9AJ52_9GLOM</name>
<evidence type="ECO:0000313" key="1">
    <source>
        <dbReference type="EMBL" id="CAG8534576.1"/>
    </source>
</evidence>
<gene>
    <name evidence="1" type="ORF">CPELLU_LOCUS4006</name>
</gene>
<sequence length="80" mass="9492">MPLFKRKPHQNLIDEKMSLMNNSDYTDTNFDVENKSLTCSFSELPHWLQDNVDVLTAIPIRFRTPEFRWFRTTLFVALGL</sequence>
<dbReference type="OrthoDB" id="529367at2759"/>
<reference evidence="1" key="1">
    <citation type="submission" date="2021-06" db="EMBL/GenBank/DDBJ databases">
        <authorList>
            <person name="Kallberg Y."/>
            <person name="Tangrot J."/>
            <person name="Rosling A."/>
        </authorList>
    </citation>
    <scope>NUCLEOTIDE SEQUENCE</scope>
    <source>
        <strain evidence="1">FL966</strain>
    </source>
</reference>
<comment type="caution">
    <text evidence="1">The sequence shown here is derived from an EMBL/GenBank/DDBJ whole genome shotgun (WGS) entry which is preliminary data.</text>
</comment>
<dbReference type="EMBL" id="CAJVQA010002038">
    <property type="protein sequence ID" value="CAG8534576.1"/>
    <property type="molecule type" value="Genomic_DNA"/>
</dbReference>
<evidence type="ECO:0000313" key="2">
    <source>
        <dbReference type="Proteomes" id="UP000789759"/>
    </source>
</evidence>
<dbReference type="AlphaFoldDB" id="A0A9N9AJ52"/>
<dbReference type="Proteomes" id="UP000789759">
    <property type="component" value="Unassembled WGS sequence"/>
</dbReference>
<accession>A0A9N9AJ52</accession>
<protein>
    <submittedName>
        <fullName evidence="1">22470_t:CDS:1</fullName>
    </submittedName>
</protein>
<proteinExistence type="predicted"/>
<organism evidence="1 2">
    <name type="scientific">Cetraspora pellucida</name>
    <dbReference type="NCBI Taxonomy" id="1433469"/>
    <lineage>
        <taxon>Eukaryota</taxon>
        <taxon>Fungi</taxon>
        <taxon>Fungi incertae sedis</taxon>
        <taxon>Mucoromycota</taxon>
        <taxon>Glomeromycotina</taxon>
        <taxon>Glomeromycetes</taxon>
        <taxon>Diversisporales</taxon>
        <taxon>Gigasporaceae</taxon>
        <taxon>Cetraspora</taxon>
    </lineage>
</organism>